<evidence type="ECO:0000259" key="2">
    <source>
        <dbReference type="Pfam" id="PF00248"/>
    </source>
</evidence>
<proteinExistence type="predicted"/>
<dbReference type="InterPro" id="IPR036812">
    <property type="entry name" value="NAD(P)_OxRdtase_dom_sf"/>
</dbReference>
<dbReference type="InterPro" id="IPR023210">
    <property type="entry name" value="NADP_OxRdtase_dom"/>
</dbReference>
<dbReference type="AlphaFoldDB" id="A0A1X0RIP5"/>
<dbReference type="SUPFAM" id="SSF51430">
    <property type="entry name" value="NAD(P)-linked oxidoreductase"/>
    <property type="match status" value="1"/>
</dbReference>
<sequence length="351" mass="40119">MPLESKSAQKMSYVPFGKTGMKVSRFCLGCMSFGSSRWKAWVKDERESLELIGKAYRAGINFFDTADMYSNGESERLLGKAIKKFDIPRSQIVIATKVFFNVFDEVSRQCSWDKRNECTFEYINTLGTSRKHLFDAVNASLERLGVGYIDLYQIHRFDPQTSIEETMEALNDLVRSGKVRYIGASSGYTWQFQKANAIAERNGWAKFVSMQNFYNLLYREEEREMIPYCQDSGIAIIPWSPLAKGYLAGRNRKTARTSSDMSIPFLFQTEEDSNNNAIINRVVKIAVNHKCSPAQIALAWLLSKPYVTAPIVGITDESQIDDMIGSLEIRLSKEDIKYLEEIYEPHRVRGI</sequence>
<dbReference type="Gene3D" id="3.20.20.100">
    <property type="entry name" value="NADP-dependent oxidoreductase domain"/>
    <property type="match status" value="1"/>
</dbReference>
<gene>
    <name evidence="3" type="ORF">BCV72DRAFT_237695</name>
</gene>
<dbReference type="PANTHER" id="PTHR43364">
    <property type="entry name" value="NADH-SPECIFIC METHYLGLYOXAL REDUCTASE-RELATED"/>
    <property type="match status" value="1"/>
</dbReference>
<keyword evidence="1" id="KW-0560">Oxidoreductase</keyword>
<reference evidence="3" key="1">
    <citation type="journal article" date="2016" name="Proc. Natl. Acad. Sci. U.S.A.">
        <title>Lipid metabolic changes in an early divergent fungus govern the establishment of a mutualistic symbiosis with endobacteria.</title>
        <authorList>
            <person name="Lastovetsky O.A."/>
            <person name="Gaspar M.L."/>
            <person name="Mondo S.J."/>
            <person name="LaButti K.M."/>
            <person name="Sandor L."/>
            <person name="Grigoriev I.V."/>
            <person name="Henry S.A."/>
            <person name="Pawlowska T.E."/>
        </authorList>
    </citation>
    <scope>NUCLEOTIDE SEQUENCE [LARGE SCALE GENOMIC DNA]</scope>
    <source>
        <strain evidence="3">ATCC 52814</strain>
    </source>
</reference>
<protein>
    <submittedName>
        <fullName evidence="3">Aldo/keto reductase</fullName>
    </submittedName>
</protein>
<dbReference type="GO" id="GO:0016491">
    <property type="term" value="F:oxidoreductase activity"/>
    <property type="evidence" value="ECO:0007669"/>
    <property type="project" value="UniProtKB-KW"/>
</dbReference>
<dbReference type="CDD" id="cd19079">
    <property type="entry name" value="AKR_EcYajO-like"/>
    <property type="match status" value="1"/>
</dbReference>
<accession>A0A1X0RIP5</accession>
<evidence type="ECO:0000313" key="3">
    <source>
        <dbReference type="EMBL" id="ORE11885.1"/>
    </source>
</evidence>
<dbReference type="InterPro" id="IPR050523">
    <property type="entry name" value="AKR_Detox_Biosynth"/>
</dbReference>
<organism evidence="3">
    <name type="scientific">Rhizopus microsporus var. microsporus</name>
    <dbReference type="NCBI Taxonomy" id="86635"/>
    <lineage>
        <taxon>Eukaryota</taxon>
        <taxon>Fungi</taxon>
        <taxon>Fungi incertae sedis</taxon>
        <taxon>Mucoromycota</taxon>
        <taxon>Mucoromycotina</taxon>
        <taxon>Mucoromycetes</taxon>
        <taxon>Mucorales</taxon>
        <taxon>Mucorineae</taxon>
        <taxon>Rhizopodaceae</taxon>
        <taxon>Rhizopus</taxon>
    </lineage>
</organism>
<evidence type="ECO:0000256" key="1">
    <source>
        <dbReference type="ARBA" id="ARBA00023002"/>
    </source>
</evidence>
<dbReference type="Pfam" id="PF00248">
    <property type="entry name" value="Aldo_ket_red"/>
    <property type="match status" value="1"/>
</dbReference>
<dbReference type="VEuPathDB" id="FungiDB:BCV72DRAFT_237695"/>
<feature type="domain" description="NADP-dependent oxidoreductase" evidence="2">
    <location>
        <begin position="27"/>
        <end position="344"/>
    </location>
</feature>
<dbReference type="OrthoDB" id="37537at2759"/>
<name>A0A1X0RIP5_RHIZD</name>
<dbReference type="FunFam" id="3.20.20.100:FF:000004">
    <property type="entry name" value="Oxidoreductase, aldo/keto reductase"/>
    <property type="match status" value="1"/>
</dbReference>
<dbReference type="GO" id="GO:0005829">
    <property type="term" value="C:cytosol"/>
    <property type="evidence" value="ECO:0007669"/>
    <property type="project" value="UniProtKB-ARBA"/>
</dbReference>
<dbReference type="PANTHER" id="PTHR43364:SF4">
    <property type="entry name" value="NAD(P)-LINKED OXIDOREDUCTASE SUPERFAMILY PROTEIN"/>
    <property type="match status" value="1"/>
</dbReference>
<dbReference type="Proteomes" id="UP000242414">
    <property type="component" value="Unassembled WGS sequence"/>
</dbReference>
<dbReference type="EMBL" id="KV921854">
    <property type="protein sequence ID" value="ORE11885.1"/>
    <property type="molecule type" value="Genomic_DNA"/>
</dbReference>